<dbReference type="PANTHER" id="PTHR42678">
    <property type="entry name" value="AMIDASE"/>
    <property type="match status" value="1"/>
</dbReference>
<evidence type="ECO:0000313" key="3">
    <source>
        <dbReference type="Proteomes" id="UP000476064"/>
    </source>
</evidence>
<keyword evidence="3" id="KW-1185">Reference proteome</keyword>
<dbReference type="InterPro" id="IPR023631">
    <property type="entry name" value="Amidase_dom"/>
</dbReference>
<dbReference type="GO" id="GO:0004040">
    <property type="term" value="F:amidase activity"/>
    <property type="evidence" value="ECO:0007669"/>
    <property type="project" value="UniProtKB-EC"/>
</dbReference>
<evidence type="ECO:0000259" key="1">
    <source>
        <dbReference type="Pfam" id="PF01425"/>
    </source>
</evidence>
<dbReference type="AlphaFoldDB" id="A0A6C0G6M7"/>
<dbReference type="PANTHER" id="PTHR42678:SF34">
    <property type="entry name" value="OS04G0183300 PROTEIN"/>
    <property type="match status" value="1"/>
</dbReference>
<dbReference type="Pfam" id="PF01425">
    <property type="entry name" value="Amidase"/>
    <property type="match status" value="1"/>
</dbReference>
<dbReference type="SUPFAM" id="SSF75304">
    <property type="entry name" value="Amidase signature (AS) enzymes"/>
    <property type="match status" value="1"/>
</dbReference>
<organism evidence="2 3">
    <name type="scientific">Paenibacillus lycopersici</name>
    <dbReference type="NCBI Taxonomy" id="2704462"/>
    <lineage>
        <taxon>Bacteria</taxon>
        <taxon>Bacillati</taxon>
        <taxon>Bacillota</taxon>
        <taxon>Bacilli</taxon>
        <taxon>Bacillales</taxon>
        <taxon>Paenibacillaceae</taxon>
        <taxon>Paenibacillus</taxon>
    </lineage>
</organism>
<sequence>MTTAYPLPNLQLEEASIAELQLAMEEGRLTSRDLVLAYLSRIAAYDKVGPRINAILEINPDAIFIAESLDAERARAGGRGALHGIPVLLKDNIETGDNMRTSAGSLALEQHVCDRDAFLVQRLREAGAVILGKTNNMTEWANGMSSTMWAGYSSRGGQVAHPYGDYFAGGSSTGSAAAAAMNFAAAAVGTETSASILSPAVQMSIVGIKPTVGLISRTGVIPFTYSQDTAGPMARTVADAAALLNGLIGRDEQDPATWRDAGSIADPGSGSADMRDYTAYLDEEGLRGARIGVFSEVPEHARNGGEFDESLFSQAIRDMKEAGAEVVEAIRIPSFHGPWKWNKMNLEFKHAIDNYLHRLPAHMPVHSLAELIRWNEAHEEKALKYGQDALEYREGLVNPLGGSDYALESVLDLRRAQNDGIDYALREYRLDAILFPAYIGADLSAKAGYPSIAVPAGYQANGRPFGITFAGTAFSEPALIRIAYAYEQRTKHRVKPEIRA</sequence>
<dbReference type="EC" id="3.5.1.4" evidence="2"/>
<protein>
    <submittedName>
        <fullName evidence="2">Amidase</fullName>
        <ecNumber evidence="2">3.5.1.4</ecNumber>
    </submittedName>
</protein>
<reference evidence="2 3" key="1">
    <citation type="submission" date="2020-01" db="EMBL/GenBank/DDBJ databases">
        <title>Paenibacillus sp. nov., isolated from tomato rhizosphere.</title>
        <authorList>
            <person name="Weon H.-Y."/>
            <person name="Lee S.A."/>
        </authorList>
    </citation>
    <scope>NUCLEOTIDE SEQUENCE [LARGE SCALE GENOMIC DNA]</scope>
    <source>
        <strain evidence="2 3">12200R-189</strain>
    </source>
</reference>
<dbReference type="Gene3D" id="3.90.1300.10">
    <property type="entry name" value="Amidase signature (AS) domain"/>
    <property type="match status" value="1"/>
</dbReference>
<keyword evidence="2" id="KW-0378">Hydrolase</keyword>
<name>A0A6C0G6M7_9BACL</name>
<dbReference type="KEGG" id="plyc:GXP70_16620"/>
<dbReference type="Proteomes" id="UP000476064">
    <property type="component" value="Chromosome"/>
</dbReference>
<feature type="domain" description="Amidase" evidence="1">
    <location>
        <begin position="33"/>
        <end position="479"/>
    </location>
</feature>
<dbReference type="EMBL" id="CP048209">
    <property type="protein sequence ID" value="QHT61425.1"/>
    <property type="molecule type" value="Genomic_DNA"/>
</dbReference>
<gene>
    <name evidence="2" type="ORF">GXP70_16620</name>
</gene>
<proteinExistence type="predicted"/>
<evidence type="ECO:0000313" key="2">
    <source>
        <dbReference type="EMBL" id="QHT61425.1"/>
    </source>
</evidence>
<dbReference type="NCBIfam" id="NF005300">
    <property type="entry name" value="PRK06828.1"/>
    <property type="match status" value="1"/>
</dbReference>
<dbReference type="RefSeq" id="WP_162357864.1">
    <property type="nucleotide sequence ID" value="NZ_CP048209.1"/>
</dbReference>
<accession>A0A6C0G6M7</accession>
<dbReference type="InterPro" id="IPR036928">
    <property type="entry name" value="AS_sf"/>
</dbReference>